<dbReference type="AlphaFoldDB" id="A0A6L5YTK4"/>
<proteinExistence type="predicted"/>
<organism evidence="2 3">
    <name type="scientific">Roseburia porci</name>
    <dbReference type="NCBI Taxonomy" id="2605790"/>
    <lineage>
        <taxon>Bacteria</taxon>
        <taxon>Bacillati</taxon>
        <taxon>Bacillota</taxon>
        <taxon>Clostridia</taxon>
        <taxon>Lachnospirales</taxon>
        <taxon>Lachnospiraceae</taxon>
        <taxon>Roseburia</taxon>
    </lineage>
</organism>
<gene>
    <name evidence="2" type="ORF">FYJ75_09775</name>
</gene>
<sequence length="68" mass="7742">MVAKANIHPGRIYHIDNIIYLIGKPGNGCIYSEPVKGMMPMVTYSDLFTFVIMICAIVTLVRDFRHKK</sequence>
<evidence type="ECO:0000256" key="1">
    <source>
        <dbReference type="SAM" id="Phobius"/>
    </source>
</evidence>
<keyword evidence="3" id="KW-1185">Reference proteome</keyword>
<accession>A0A6L5YTK4</accession>
<evidence type="ECO:0000313" key="3">
    <source>
        <dbReference type="Proteomes" id="UP000474024"/>
    </source>
</evidence>
<dbReference type="Proteomes" id="UP000474024">
    <property type="component" value="Unassembled WGS sequence"/>
</dbReference>
<protein>
    <submittedName>
        <fullName evidence="2">Uncharacterized protein</fullName>
    </submittedName>
</protein>
<dbReference type="EMBL" id="VUNI01000016">
    <property type="protein sequence ID" value="MST75306.1"/>
    <property type="molecule type" value="Genomic_DNA"/>
</dbReference>
<evidence type="ECO:0000313" key="2">
    <source>
        <dbReference type="EMBL" id="MST75306.1"/>
    </source>
</evidence>
<keyword evidence="1" id="KW-1133">Transmembrane helix</keyword>
<keyword evidence="1" id="KW-0812">Transmembrane</keyword>
<comment type="caution">
    <text evidence="2">The sequence shown here is derived from an EMBL/GenBank/DDBJ whole genome shotgun (WGS) entry which is preliminary data.</text>
</comment>
<feature type="transmembrane region" description="Helical" evidence="1">
    <location>
        <begin position="41"/>
        <end position="61"/>
    </location>
</feature>
<keyword evidence="1" id="KW-0472">Membrane</keyword>
<reference evidence="2 3" key="1">
    <citation type="submission" date="2019-08" db="EMBL/GenBank/DDBJ databases">
        <title>In-depth cultivation of the pig gut microbiome towards novel bacterial diversity and tailored functional studies.</title>
        <authorList>
            <person name="Wylensek D."/>
            <person name="Hitch T.C.A."/>
            <person name="Clavel T."/>
        </authorList>
    </citation>
    <scope>NUCLEOTIDE SEQUENCE [LARGE SCALE GENOMIC DNA]</scope>
    <source>
        <strain evidence="2 3">MUC/MUC-530-WT-4D</strain>
    </source>
</reference>
<name>A0A6L5YTK4_9FIRM</name>